<evidence type="ECO:0000313" key="1">
    <source>
        <dbReference type="EMBL" id="MDX7986987.1"/>
    </source>
</evidence>
<dbReference type="Proteomes" id="UP001271890">
    <property type="component" value="Unassembled WGS sequence"/>
</dbReference>
<name>A0ABU4S877_9GAMM</name>
<evidence type="ECO:0000313" key="2">
    <source>
        <dbReference type="Proteomes" id="UP001271890"/>
    </source>
</evidence>
<dbReference type="Gene3D" id="1.25.40.10">
    <property type="entry name" value="Tetratricopeptide repeat domain"/>
    <property type="match status" value="1"/>
</dbReference>
<dbReference type="RefSeq" id="WP_319929417.1">
    <property type="nucleotide sequence ID" value="NZ_VCDN01000019.1"/>
</dbReference>
<dbReference type="InterPro" id="IPR011990">
    <property type="entry name" value="TPR-like_helical_dom_sf"/>
</dbReference>
<reference evidence="2" key="1">
    <citation type="journal article" date="2024" name="Toxins">
        <title>Genome Sequence Analysis of Native Xenorhabdus Strains Isolated from Entomopathogenic Nematodes in Argentina.</title>
        <authorList>
            <person name="Palma L."/>
            <person name="Frizzo L."/>
            <person name="Kaiser S."/>
            <person name="Berry C."/>
            <person name="Caballero P."/>
            <person name="Bode H.B."/>
            <person name="Del Valle E.E."/>
        </authorList>
    </citation>
    <scope>NUCLEOTIDE SEQUENCE [LARGE SCALE GENOMIC DNA]</scope>
    <source>
        <strain evidence="2">12</strain>
    </source>
</reference>
<dbReference type="SUPFAM" id="SSF48452">
    <property type="entry name" value="TPR-like"/>
    <property type="match status" value="1"/>
</dbReference>
<protein>
    <submittedName>
        <fullName evidence="1">Tetratricopeptide repeat protein</fullName>
    </submittedName>
</protein>
<gene>
    <name evidence="1" type="ORF">FE392_06525</name>
</gene>
<keyword evidence="2" id="KW-1185">Reference proteome</keyword>
<organism evidence="1 2">
    <name type="scientific">Xenorhabdus santafensis</name>
    <dbReference type="NCBI Taxonomy" id="2582833"/>
    <lineage>
        <taxon>Bacteria</taxon>
        <taxon>Pseudomonadati</taxon>
        <taxon>Pseudomonadota</taxon>
        <taxon>Gammaproteobacteria</taxon>
        <taxon>Enterobacterales</taxon>
        <taxon>Morganellaceae</taxon>
        <taxon>Xenorhabdus</taxon>
    </lineage>
</organism>
<comment type="caution">
    <text evidence="1">The sequence shown here is derived from an EMBL/GenBank/DDBJ whole genome shotgun (WGS) entry which is preliminary data.</text>
</comment>
<proteinExistence type="predicted"/>
<accession>A0ABU4S877</accession>
<dbReference type="EMBL" id="VCDN01000019">
    <property type="protein sequence ID" value="MDX7986987.1"/>
    <property type="molecule type" value="Genomic_DNA"/>
</dbReference>
<sequence length="493" mass="57578">MNLKEIALFIPLEFYLIRSNILRYISKNDMSTHEIKFLFPFELINKDNLSLTDRIDPEDQIRFSLSKRSMRAIAKIAKKISEKKIKEVLLFGELSQSKMLRFLCDSLTRMGVKITLEEYKKEYLDELTKDEINLIIEILKKENGDSEYIHSSIKKIINSGDIFTSEKIINHCINNFNNYESTYANLIGVIKNCLMKPIEAEYYYNISKLGGESIAIIKANYPLSMLYLRYHNIRKQSLTIGKNYLNEAFEIIISGGIESFDNDEKTFHKVFNRNGYGLILFRERKVHEAIELLEWCIAELGNKGGKYHMHKSVIIYNLCQCYKKLGFIDKAIEKYHELLKIDYSFPEYHLELSLCYKEKHDKKKFKESVLESLKVDPYYSDGHYQYSLILLSENDIFNAENHAKIAWELSGDDISSYNYAYILSIQDKYDKLSILNPSYDSHILSSWFILQAESAGQSSIEKAISHLEYGANICRNDKNILSNINYLRRLSNV</sequence>